<proteinExistence type="inferred from homology"/>
<dbReference type="Gene3D" id="3.40.390.10">
    <property type="entry name" value="Collagenase (Catalytic Domain)"/>
    <property type="match status" value="1"/>
</dbReference>
<evidence type="ECO:0000256" key="2">
    <source>
        <dbReference type="ARBA" id="ARBA00008721"/>
    </source>
</evidence>
<dbReference type="PANTHER" id="PTHR47466">
    <property type="match status" value="1"/>
</dbReference>
<keyword evidence="13" id="KW-1185">Reference proteome</keyword>
<keyword evidence="8 12" id="KW-0482">Metalloprotease</keyword>
<evidence type="ECO:0000256" key="1">
    <source>
        <dbReference type="ARBA" id="ARBA00003174"/>
    </source>
</evidence>
<dbReference type="EMBL" id="AZHF01000002">
    <property type="protein sequence ID" value="OAA80336.1"/>
    <property type="molecule type" value="Genomic_DNA"/>
</dbReference>
<keyword evidence="7" id="KW-0862">Zinc</keyword>
<evidence type="ECO:0000256" key="9">
    <source>
        <dbReference type="ARBA" id="ARBA00023157"/>
    </source>
</evidence>
<dbReference type="GO" id="GO:0006508">
    <property type="term" value="P:proteolysis"/>
    <property type="evidence" value="ECO:0007669"/>
    <property type="project" value="UniProtKB-KW"/>
</dbReference>
<evidence type="ECO:0000259" key="11">
    <source>
        <dbReference type="Pfam" id="PF05572"/>
    </source>
</evidence>
<feature type="chain" id="PRO_5007836600" evidence="10">
    <location>
        <begin position="19"/>
        <end position="290"/>
    </location>
</feature>
<dbReference type="SUPFAM" id="SSF55486">
    <property type="entry name" value="Metalloproteases ('zincins'), catalytic domain"/>
    <property type="match status" value="1"/>
</dbReference>
<dbReference type="InterPro" id="IPR008754">
    <property type="entry name" value="Peptidase_M43"/>
</dbReference>
<feature type="domain" description="Peptidase M43 pregnancy-associated plasma-A" evidence="11">
    <location>
        <begin position="143"/>
        <end position="284"/>
    </location>
</feature>
<sequence>MQLRHLFLSLVAAATCRAVAVDRPAMCGNPAPSKEYLQVLAEASVAEASASSHASVNARASRTVKTWVHIIAYDQTRSGGYVSRDVVNQQIQVLNNNFASTGYQFSLQDVSYTVDYRWSDIRTTWDLTSLKQSLRKGTYSDLNLYYFHSIVDNATGYRLTGYCNYPDNGNYNSVFYNDGCNLHVESMPGGNFSPWNQGKITSHEVGHWFGLIHPWGDSSSNGCSGVGDQVDDTPAQYAADYGCSVSDTCQNLPGNDPIHNIMGYNDNSCVNEFTAGQITRMNTMFGYYRG</sequence>
<evidence type="ECO:0000256" key="5">
    <source>
        <dbReference type="ARBA" id="ARBA00022729"/>
    </source>
</evidence>
<evidence type="ECO:0000313" key="12">
    <source>
        <dbReference type="EMBL" id="OAA80336.1"/>
    </source>
</evidence>
<dbReference type="AlphaFoldDB" id="A0A162KK73"/>
<evidence type="ECO:0000256" key="7">
    <source>
        <dbReference type="ARBA" id="ARBA00022833"/>
    </source>
</evidence>
<dbReference type="OrthoDB" id="536211at2759"/>
<comment type="similarity">
    <text evidence="2">Belongs to the peptidase M43B family.</text>
</comment>
<evidence type="ECO:0000256" key="3">
    <source>
        <dbReference type="ARBA" id="ARBA00022670"/>
    </source>
</evidence>
<gene>
    <name evidence="12" type="ORF">LEL_03822</name>
</gene>
<keyword evidence="5 10" id="KW-0732">Signal</keyword>
<feature type="signal peptide" evidence="10">
    <location>
        <begin position="1"/>
        <end position="18"/>
    </location>
</feature>
<evidence type="ECO:0000256" key="8">
    <source>
        <dbReference type="ARBA" id="ARBA00023049"/>
    </source>
</evidence>
<dbReference type="GO" id="GO:0008237">
    <property type="term" value="F:metallopeptidase activity"/>
    <property type="evidence" value="ECO:0007669"/>
    <property type="project" value="UniProtKB-KW"/>
</dbReference>
<evidence type="ECO:0000313" key="13">
    <source>
        <dbReference type="Proteomes" id="UP000076881"/>
    </source>
</evidence>
<evidence type="ECO:0000256" key="10">
    <source>
        <dbReference type="SAM" id="SignalP"/>
    </source>
</evidence>
<protein>
    <submittedName>
        <fullName evidence="12">Metalloprotease 1</fullName>
    </submittedName>
</protein>
<dbReference type="GO" id="GO:0046872">
    <property type="term" value="F:metal ion binding"/>
    <property type="evidence" value="ECO:0007669"/>
    <property type="project" value="UniProtKB-KW"/>
</dbReference>
<dbReference type="Pfam" id="PF05572">
    <property type="entry name" value="Peptidase_M43"/>
    <property type="match status" value="1"/>
</dbReference>
<keyword evidence="4" id="KW-0479">Metal-binding</keyword>
<comment type="function">
    <text evidence="1">Secreted metalloproteinase that allows assimilation of proteinaceous substrates.</text>
</comment>
<name>A0A162KK73_CORDF</name>
<dbReference type="Proteomes" id="UP000076881">
    <property type="component" value="Unassembled WGS sequence"/>
</dbReference>
<comment type="caution">
    <text evidence="12">The sequence shown here is derived from an EMBL/GenBank/DDBJ whole genome shotgun (WGS) entry which is preliminary data.</text>
</comment>
<organism evidence="12 13">
    <name type="scientific">Akanthomyces lecanii RCEF 1005</name>
    <dbReference type="NCBI Taxonomy" id="1081108"/>
    <lineage>
        <taxon>Eukaryota</taxon>
        <taxon>Fungi</taxon>
        <taxon>Dikarya</taxon>
        <taxon>Ascomycota</taxon>
        <taxon>Pezizomycotina</taxon>
        <taxon>Sordariomycetes</taxon>
        <taxon>Hypocreomycetidae</taxon>
        <taxon>Hypocreales</taxon>
        <taxon>Cordycipitaceae</taxon>
        <taxon>Akanthomyces</taxon>
        <taxon>Cordyceps confragosa</taxon>
    </lineage>
</organism>
<keyword evidence="6" id="KW-0378">Hydrolase</keyword>
<reference evidence="12 13" key="1">
    <citation type="journal article" date="2016" name="Genome Biol. Evol.">
        <title>Divergent and convergent evolution of fungal pathogenicity.</title>
        <authorList>
            <person name="Shang Y."/>
            <person name="Xiao G."/>
            <person name="Zheng P."/>
            <person name="Cen K."/>
            <person name="Zhan S."/>
            <person name="Wang C."/>
        </authorList>
    </citation>
    <scope>NUCLEOTIDE SEQUENCE [LARGE SCALE GENOMIC DNA]</scope>
    <source>
        <strain evidence="12 13">RCEF 1005</strain>
    </source>
</reference>
<evidence type="ECO:0000256" key="6">
    <source>
        <dbReference type="ARBA" id="ARBA00022801"/>
    </source>
</evidence>
<dbReference type="InterPro" id="IPR024079">
    <property type="entry name" value="MetalloPept_cat_dom_sf"/>
</dbReference>
<keyword evidence="3 12" id="KW-0645">Protease</keyword>
<keyword evidence="9" id="KW-1015">Disulfide bond</keyword>
<accession>A0A162KK73</accession>
<dbReference type="CDD" id="cd04275">
    <property type="entry name" value="ZnMc_pappalysin_like"/>
    <property type="match status" value="1"/>
</dbReference>
<evidence type="ECO:0000256" key="4">
    <source>
        <dbReference type="ARBA" id="ARBA00022723"/>
    </source>
</evidence>
<dbReference type="PANTHER" id="PTHR47466:SF1">
    <property type="entry name" value="METALLOPROTEASE MEP1 (AFU_ORTHOLOGUE AFUA_1G07730)-RELATED"/>
    <property type="match status" value="1"/>
</dbReference>